<reference evidence="4" key="1">
    <citation type="journal article" date="2019" name="Int. J. Syst. Evol. Microbiol.">
        <title>The Global Catalogue of Microorganisms (GCM) 10K type strain sequencing project: providing services to taxonomists for standard genome sequencing and annotation.</title>
        <authorList>
            <consortium name="The Broad Institute Genomics Platform"/>
            <consortium name="The Broad Institute Genome Sequencing Center for Infectious Disease"/>
            <person name="Wu L."/>
            <person name="Ma J."/>
        </authorList>
    </citation>
    <scope>NUCLEOTIDE SEQUENCE [LARGE SCALE GENOMIC DNA]</scope>
    <source>
        <strain evidence="4">JCM 31696</strain>
    </source>
</reference>
<keyword evidence="4" id="KW-1185">Reference proteome</keyword>
<proteinExistence type="predicted"/>
<dbReference type="PANTHER" id="PTHR33169:SF14">
    <property type="entry name" value="TRANSCRIPTIONAL REGULATOR RV3488"/>
    <property type="match status" value="1"/>
</dbReference>
<dbReference type="Gene3D" id="1.10.10.10">
    <property type="entry name" value="Winged helix-like DNA-binding domain superfamily/Winged helix DNA-binding domain"/>
    <property type="match status" value="1"/>
</dbReference>
<sequence length="127" mass="14320">MSLLQPCLLLLLSECPKHGYALIEHLRSFELMLQDDPGTVYRTLRALERRGLVEARWEPNPAGPARKVYSITTPGTKILKTWTRDLETARKLLDSYLSRYRNLSDQKPPEAEPPALKVTPGNAVAPP</sequence>
<feature type="region of interest" description="Disordered" evidence="1">
    <location>
        <begin position="103"/>
        <end position="127"/>
    </location>
</feature>
<evidence type="ECO:0000259" key="2">
    <source>
        <dbReference type="Pfam" id="PF03551"/>
    </source>
</evidence>
<dbReference type="Proteomes" id="UP001597083">
    <property type="component" value="Unassembled WGS sequence"/>
</dbReference>
<name>A0ABW3CL74_9ACTN</name>
<organism evidence="3 4">
    <name type="scientific">Actinomadura adrarensis</name>
    <dbReference type="NCBI Taxonomy" id="1819600"/>
    <lineage>
        <taxon>Bacteria</taxon>
        <taxon>Bacillati</taxon>
        <taxon>Actinomycetota</taxon>
        <taxon>Actinomycetes</taxon>
        <taxon>Streptosporangiales</taxon>
        <taxon>Thermomonosporaceae</taxon>
        <taxon>Actinomadura</taxon>
    </lineage>
</organism>
<dbReference type="PANTHER" id="PTHR33169">
    <property type="entry name" value="PADR-FAMILY TRANSCRIPTIONAL REGULATOR"/>
    <property type="match status" value="1"/>
</dbReference>
<protein>
    <submittedName>
        <fullName evidence="3">Helix-turn-helix transcriptional regulator</fullName>
    </submittedName>
</protein>
<dbReference type="InterPro" id="IPR036390">
    <property type="entry name" value="WH_DNA-bd_sf"/>
</dbReference>
<evidence type="ECO:0000256" key="1">
    <source>
        <dbReference type="SAM" id="MobiDB-lite"/>
    </source>
</evidence>
<dbReference type="EMBL" id="JBHTIR010002868">
    <property type="protein sequence ID" value="MFD0854344.1"/>
    <property type="molecule type" value="Genomic_DNA"/>
</dbReference>
<comment type="caution">
    <text evidence="3">The sequence shown here is derived from an EMBL/GenBank/DDBJ whole genome shotgun (WGS) entry which is preliminary data.</text>
</comment>
<gene>
    <name evidence="3" type="ORF">ACFQ07_19050</name>
</gene>
<dbReference type="InterPro" id="IPR036388">
    <property type="entry name" value="WH-like_DNA-bd_sf"/>
</dbReference>
<dbReference type="InterPro" id="IPR005149">
    <property type="entry name" value="Tscrpt_reg_PadR_N"/>
</dbReference>
<dbReference type="InterPro" id="IPR052509">
    <property type="entry name" value="Metal_resp_DNA-bind_regulator"/>
</dbReference>
<dbReference type="SUPFAM" id="SSF46785">
    <property type="entry name" value="Winged helix' DNA-binding domain"/>
    <property type="match status" value="1"/>
</dbReference>
<dbReference type="Pfam" id="PF03551">
    <property type="entry name" value="PadR"/>
    <property type="match status" value="1"/>
</dbReference>
<evidence type="ECO:0000313" key="3">
    <source>
        <dbReference type="EMBL" id="MFD0854344.1"/>
    </source>
</evidence>
<evidence type="ECO:0000313" key="4">
    <source>
        <dbReference type="Proteomes" id="UP001597083"/>
    </source>
</evidence>
<accession>A0ABW3CL74</accession>
<feature type="domain" description="Transcription regulator PadR N-terminal" evidence="2">
    <location>
        <begin position="8"/>
        <end position="80"/>
    </location>
</feature>